<organism evidence="1 2">
    <name type="scientific">Enterococcus quebecensis</name>
    <dbReference type="NCBI Taxonomy" id="903983"/>
    <lineage>
        <taxon>Bacteria</taxon>
        <taxon>Bacillati</taxon>
        <taxon>Bacillota</taxon>
        <taxon>Bacilli</taxon>
        <taxon>Lactobacillales</taxon>
        <taxon>Enterococcaceae</taxon>
        <taxon>Enterococcus</taxon>
    </lineage>
</organism>
<dbReference type="EMBL" id="MIKB01000014">
    <property type="protein sequence ID" value="OEG15907.1"/>
    <property type="molecule type" value="Genomic_DNA"/>
</dbReference>
<gene>
    <name evidence="1" type="ORF">BCR23_07095</name>
</gene>
<reference evidence="2" key="1">
    <citation type="submission" date="2016-09" db="EMBL/GenBank/DDBJ databases">
        <authorList>
            <person name="Gulvik C.A."/>
        </authorList>
    </citation>
    <scope>NUCLEOTIDE SEQUENCE [LARGE SCALE GENOMIC DNA]</scope>
    <source>
        <strain evidence="2">LMG 26306</strain>
    </source>
</reference>
<comment type="caution">
    <text evidence="1">The sequence shown here is derived from an EMBL/GenBank/DDBJ whole genome shotgun (WGS) entry which is preliminary data.</text>
</comment>
<dbReference type="STRING" id="903983.BCR23_07095"/>
<protein>
    <submittedName>
        <fullName evidence="1">Uncharacterized protein</fullName>
    </submittedName>
</protein>
<keyword evidence="2" id="KW-1185">Reference proteome</keyword>
<evidence type="ECO:0000313" key="2">
    <source>
        <dbReference type="Proteomes" id="UP000094764"/>
    </source>
</evidence>
<accession>A0A1E5GTA0</accession>
<dbReference type="RefSeq" id="WP_069635105.1">
    <property type="nucleotide sequence ID" value="NZ_JXKZ01000018.1"/>
</dbReference>
<name>A0A1E5GTA0_9ENTE</name>
<dbReference type="Proteomes" id="UP000094764">
    <property type="component" value="Unassembled WGS sequence"/>
</dbReference>
<proteinExistence type="predicted"/>
<dbReference type="AlphaFoldDB" id="A0A1E5GTA0"/>
<evidence type="ECO:0000313" key="1">
    <source>
        <dbReference type="EMBL" id="OEG15907.1"/>
    </source>
</evidence>
<sequence length="68" mass="7601">MNELVMPNNYVELTNEEMMYLEGSGFFKKAWKWAKKAVSTGIKVVSTVKGIIGAVNTVSKFFGKQPAR</sequence>